<reference evidence="1 2" key="1">
    <citation type="journal article" date="2017" name="G3 (Bethesda)">
        <title>The Physical Genome Mapping of Anopheles albimanus Corrected Scaffold Misassemblies and Identified Interarm Rearrangements in Genus Anopheles.</title>
        <authorList>
            <person name="Artemov G.N."/>
            <person name="Peery A.N."/>
            <person name="Jiang X."/>
            <person name="Tu Z."/>
            <person name="Stegniy V.N."/>
            <person name="Sharakhova M.V."/>
            <person name="Sharakhov I.V."/>
        </authorList>
    </citation>
    <scope>NUCLEOTIDE SEQUENCE [LARGE SCALE GENOMIC DNA]</scope>
    <source>
        <strain evidence="1 2">ALBI9_A</strain>
    </source>
</reference>
<sequence length="189" mass="20578">MADALAATIVEPSVAAGSHRPAAFLALVPRHTLRLVGDGAVHRDLVRIRVLRLQVHIGGVHEVLGVTLGPVQRRIDVDRKGEHLPAALCVLLRRDDVVQAREPLEILDVRLLRQLVGRLVRLRAHLQAAAALGVQVAQTFGALLAAGAALHIALTALRQHALRNDARAHHLVAAVHWWNGETDQHADRR</sequence>
<proteinExistence type="predicted"/>
<name>A0A182FY62_ANOAL</name>
<accession>A0A182FY62</accession>
<organism evidence="1 2">
    <name type="scientific">Anopheles albimanus</name>
    <name type="common">New world malaria mosquito</name>
    <dbReference type="NCBI Taxonomy" id="7167"/>
    <lineage>
        <taxon>Eukaryota</taxon>
        <taxon>Metazoa</taxon>
        <taxon>Ecdysozoa</taxon>
        <taxon>Arthropoda</taxon>
        <taxon>Hexapoda</taxon>
        <taxon>Insecta</taxon>
        <taxon>Pterygota</taxon>
        <taxon>Neoptera</taxon>
        <taxon>Endopterygota</taxon>
        <taxon>Diptera</taxon>
        <taxon>Nematocera</taxon>
        <taxon>Culicoidea</taxon>
        <taxon>Culicidae</taxon>
        <taxon>Anophelinae</taxon>
        <taxon>Anopheles</taxon>
    </lineage>
</organism>
<dbReference type="AlphaFoldDB" id="A0A182FY62"/>
<evidence type="ECO:0000313" key="1">
    <source>
        <dbReference type="EnsemblMetazoa" id="AALB014566-PB"/>
    </source>
</evidence>
<keyword evidence="2" id="KW-1185">Reference proteome</keyword>
<dbReference type="EnsemblMetazoa" id="AALB014566-RA">
    <property type="protein sequence ID" value="AALB014566-PA"/>
    <property type="gene ID" value="AALB014566"/>
</dbReference>
<evidence type="ECO:0000313" key="2">
    <source>
        <dbReference type="Proteomes" id="UP000069272"/>
    </source>
</evidence>
<protein>
    <submittedName>
        <fullName evidence="1">Uncharacterized protein</fullName>
    </submittedName>
</protein>
<reference evidence="1" key="2">
    <citation type="submission" date="2022-08" db="UniProtKB">
        <authorList>
            <consortium name="EnsemblMetazoa"/>
        </authorList>
    </citation>
    <scope>IDENTIFICATION</scope>
    <source>
        <strain evidence="1">STECLA/ALBI9_A</strain>
    </source>
</reference>
<dbReference type="EnsemblMetazoa" id="AALB014566-RB">
    <property type="protein sequence ID" value="AALB014566-PB"/>
    <property type="gene ID" value="AALB014566"/>
</dbReference>
<dbReference type="Proteomes" id="UP000069272">
    <property type="component" value="Chromosome X"/>
</dbReference>
<dbReference type="VEuPathDB" id="VectorBase:AALB014566"/>